<reference evidence="1 2" key="1">
    <citation type="submission" date="2015-05" db="EMBL/GenBank/DDBJ databases">
        <title>Evolution of Trichinella species and genotypes.</title>
        <authorList>
            <person name="Korhonen P.K."/>
            <person name="Edoardo P."/>
            <person name="Giuseppe L.R."/>
            <person name="Gasser R.B."/>
        </authorList>
    </citation>
    <scope>NUCLEOTIDE SEQUENCE [LARGE SCALE GENOMIC DNA]</scope>
    <source>
        <strain evidence="1">ISS10</strain>
    </source>
</reference>
<name>A0A0V1KH79_9BILA</name>
<organism evidence="1 2">
    <name type="scientific">Trichinella nativa</name>
    <dbReference type="NCBI Taxonomy" id="6335"/>
    <lineage>
        <taxon>Eukaryota</taxon>
        <taxon>Metazoa</taxon>
        <taxon>Ecdysozoa</taxon>
        <taxon>Nematoda</taxon>
        <taxon>Enoplea</taxon>
        <taxon>Dorylaimia</taxon>
        <taxon>Trichinellida</taxon>
        <taxon>Trichinellidae</taxon>
        <taxon>Trichinella</taxon>
    </lineage>
</organism>
<dbReference type="AlphaFoldDB" id="A0A0V1KH79"/>
<evidence type="ECO:0000313" key="2">
    <source>
        <dbReference type="Proteomes" id="UP000054721"/>
    </source>
</evidence>
<evidence type="ECO:0000313" key="1">
    <source>
        <dbReference type="EMBL" id="KRZ46430.1"/>
    </source>
</evidence>
<dbReference type="EMBL" id="JYDW01003423">
    <property type="protein sequence ID" value="KRZ46430.1"/>
    <property type="molecule type" value="Genomic_DNA"/>
</dbReference>
<protein>
    <submittedName>
        <fullName evidence="1">Uncharacterized protein</fullName>
    </submittedName>
</protein>
<gene>
    <name evidence="1" type="ORF">T02_2863</name>
</gene>
<comment type="caution">
    <text evidence="1">The sequence shown here is derived from an EMBL/GenBank/DDBJ whole genome shotgun (WGS) entry which is preliminary data.</text>
</comment>
<proteinExistence type="predicted"/>
<accession>A0A0V1KH79</accession>
<dbReference type="Proteomes" id="UP000054721">
    <property type="component" value="Unassembled WGS sequence"/>
</dbReference>
<sequence length="40" mass="4386">MPIGLRTKLNQSSQTLVLGMQAMSHVGVSKSQGENQQYTH</sequence>
<keyword evidence="2" id="KW-1185">Reference proteome</keyword>